<sequence length="170" mass="19051">MSNDDTPQPNWNEVSLDDRYTWTDATSSNGQTYKIGTLNPETTSTSTTDDASASAAAAAPVHHSVMSMSIMKAPFDIKVEWTASDSQAWAQFKHPSAEETKTTGITSYYLLTSNMYYNEFSFTCTEAYNYHFYDKTGDSYQCNVFWPRSTTTHTVAYFSSKPTIVRVTGK</sequence>
<dbReference type="EMBL" id="JAVHNQ010000001">
    <property type="protein sequence ID" value="KAK6359486.1"/>
    <property type="molecule type" value="Genomic_DNA"/>
</dbReference>
<gene>
    <name evidence="2" type="ORF">TWF696_000642</name>
</gene>
<evidence type="ECO:0000256" key="1">
    <source>
        <dbReference type="SAM" id="MobiDB-lite"/>
    </source>
</evidence>
<organism evidence="2 3">
    <name type="scientific">Orbilia brochopaga</name>
    <dbReference type="NCBI Taxonomy" id="3140254"/>
    <lineage>
        <taxon>Eukaryota</taxon>
        <taxon>Fungi</taxon>
        <taxon>Dikarya</taxon>
        <taxon>Ascomycota</taxon>
        <taxon>Pezizomycotina</taxon>
        <taxon>Orbiliomycetes</taxon>
        <taxon>Orbiliales</taxon>
        <taxon>Orbiliaceae</taxon>
        <taxon>Orbilia</taxon>
    </lineage>
</organism>
<dbReference type="Proteomes" id="UP001375240">
    <property type="component" value="Unassembled WGS sequence"/>
</dbReference>
<dbReference type="AlphaFoldDB" id="A0AAV9VEA5"/>
<name>A0AAV9VEA5_9PEZI</name>
<accession>A0AAV9VEA5</accession>
<evidence type="ECO:0000313" key="3">
    <source>
        <dbReference type="Proteomes" id="UP001375240"/>
    </source>
</evidence>
<feature type="region of interest" description="Disordered" evidence="1">
    <location>
        <begin position="31"/>
        <end position="50"/>
    </location>
</feature>
<comment type="caution">
    <text evidence="2">The sequence shown here is derived from an EMBL/GenBank/DDBJ whole genome shotgun (WGS) entry which is preliminary data.</text>
</comment>
<evidence type="ECO:0000313" key="2">
    <source>
        <dbReference type="EMBL" id="KAK6359486.1"/>
    </source>
</evidence>
<keyword evidence="3" id="KW-1185">Reference proteome</keyword>
<reference evidence="2 3" key="1">
    <citation type="submission" date="2019-10" db="EMBL/GenBank/DDBJ databases">
        <authorList>
            <person name="Palmer J.M."/>
        </authorList>
    </citation>
    <scope>NUCLEOTIDE SEQUENCE [LARGE SCALE GENOMIC DNA]</scope>
    <source>
        <strain evidence="2 3">TWF696</strain>
    </source>
</reference>
<protein>
    <submittedName>
        <fullName evidence="2">Uncharacterized protein</fullName>
    </submittedName>
</protein>
<proteinExistence type="predicted"/>